<dbReference type="InterPro" id="IPR049946">
    <property type="entry name" value="RIBOSOMAL_L20_CS"/>
</dbReference>
<evidence type="ECO:0000256" key="4">
    <source>
        <dbReference type="ARBA" id="ARBA00022980"/>
    </source>
</evidence>
<evidence type="ECO:0000256" key="3">
    <source>
        <dbReference type="ARBA" id="ARBA00022884"/>
    </source>
</evidence>
<geneLocation type="plastid" evidence="8"/>
<dbReference type="RefSeq" id="YP_009863935.1">
    <property type="nucleotide sequence ID" value="NC_049015.1"/>
</dbReference>
<proteinExistence type="inferred from homology"/>
<dbReference type="CDD" id="cd07026">
    <property type="entry name" value="Ribosomal_L20"/>
    <property type="match status" value="1"/>
</dbReference>
<dbReference type="GO" id="GO:0006412">
    <property type="term" value="P:translation"/>
    <property type="evidence" value="ECO:0007669"/>
    <property type="project" value="InterPro"/>
</dbReference>
<dbReference type="PROSITE" id="PS00937">
    <property type="entry name" value="RIBOSOMAL_L20"/>
    <property type="match status" value="1"/>
</dbReference>
<sequence>MTRVKRGCIAHRTKIRLFSSTLKGAHSVFTKTTYQQKVKALVFSYQDRRSKKRKFRCLWIIRINLGIRMNKVFCSYSRLIYNLYKKKLIINRKILAQIIIINKNYLYAISNKTISNKNKNIF</sequence>
<evidence type="ECO:0000313" key="8">
    <source>
        <dbReference type="EMBL" id="QKE31267.1"/>
    </source>
</evidence>
<name>A0A7D3U041_9LILI</name>
<accession>A0A7D3U041</accession>
<evidence type="ECO:0000256" key="5">
    <source>
        <dbReference type="ARBA" id="ARBA00023274"/>
    </source>
</evidence>
<organism evidence="8">
    <name type="scientific">Arachnitis uniflora</name>
    <dbReference type="NCBI Taxonomy" id="191246"/>
    <lineage>
        <taxon>Eukaryota</taxon>
        <taxon>Viridiplantae</taxon>
        <taxon>Streptophyta</taxon>
        <taxon>Embryophyta</taxon>
        <taxon>Tracheophyta</taxon>
        <taxon>Spermatophyta</taxon>
        <taxon>Magnoliopsida</taxon>
        <taxon>Liliopsida</taxon>
        <taxon>Liliales</taxon>
        <taxon>Corsiaceae</taxon>
        <taxon>Arachnitis</taxon>
    </lineage>
</organism>
<keyword evidence="2 7" id="KW-0699">rRNA-binding</keyword>
<dbReference type="AlphaFoldDB" id="A0A7D3U041"/>
<dbReference type="GO" id="GO:0019843">
    <property type="term" value="F:rRNA binding"/>
    <property type="evidence" value="ECO:0007669"/>
    <property type="project" value="UniProtKB-KW"/>
</dbReference>
<dbReference type="GO" id="GO:1990904">
    <property type="term" value="C:ribonucleoprotein complex"/>
    <property type="evidence" value="ECO:0007669"/>
    <property type="project" value="UniProtKB-KW"/>
</dbReference>
<keyword evidence="4 6" id="KW-0689">Ribosomal protein</keyword>
<keyword evidence="3 7" id="KW-0694">RNA-binding</keyword>
<keyword evidence="5 6" id="KW-0687">Ribonucleoprotein</keyword>
<dbReference type="Gene3D" id="6.10.160.10">
    <property type="match status" value="1"/>
</dbReference>
<reference evidence="8" key="1">
    <citation type="submission" date="2020-03" db="EMBL/GenBank/DDBJ databases">
        <title>Implications ofthe plastome evolution in the true lilies (monocot order Liliales).</title>
        <authorList>
            <person name="Do H.D.K."/>
            <person name="Kim C."/>
            <person name="Chase M.W."/>
            <person name="Kim J.-H."/>
        </authorList>
    </citation>
    <scope>NUCLEOTIDE SEQUENCE</scope>
</reference>
<comment type="similarity">
    <text evidence="1 6">Belongs to the bacterial ribosomal protein bL20 family.</text>
</comment>
<dbReference type="NCBIfam" id="TIGR01032">
    <property type="entry name" value="rplT_bact"/>
    <property type="match status" value="1"/>
</dbReference>
<dbReference type="InterPro" id="IPR035566">
    <property type="entry name" value="Ribosomal_protein_bL20_C"/>
</dbReference>
<evidence type="ECO:0000256" key="2">
    <source>
        <dbReference type="ARBA" id="ARBA00022730"/>
    </source>
</evidence>
<dbReference type="GeneID" id="55752684"/>
<comment type="function">
    <text evidence="7">Binds directly to 23S ribosomal RNA and is necessary for the in vitro assembly process of the 50S ribosomal subunit. It is not involved in the protein synthesizing functions of that subunit.</text>
</comment>
<dbReference type="SUPFAM" id="SSF74731">
    <property type="entry name" value="Ribosomal protein L20"/>
    <property type="match status" value="1"/>
</dbReference>
<keyword evidence="8" id="KW-0934">Plastid</keyword>
<evidence type="ECO:0000256" key="7">
    <source>
        <dbReference type="RuleBase" id="RU004311"/>
    </source>
</evidence>
<dbReference type="InterPro" id="IPR005813">
    <property type="entry name" value="Ribosomal_bL20"/>
</dbReference>
<dbReference type="Gene3D" id="1.10.1900.20">
    <property type="entry name" value="Ribosomal protein L20"/>
    <property type="match status" value="1"/>
</dbReference>
<dbReference type="GO" id="GO:0003735">
    <property type="term" value="F:structural constituent of ribosome"/>
    <property type="evidence" value="ECO:0007669"/>
    <property type="project" value="InterPro"/>
</dbReference>
<gene>
    <name evidence="8" type="primary">rpl20</name>
</gene>
<dbReference type="PRINTS" id="PR00062">
    <property type="entry name" value="RIBOSOMALL20"/>
</dbReference>
<evidence type="ECO:0000256" key="1">
    <source>
        <dbReference type="ARBA" id="ARBA00007698"/>
    </source>
</evidence>
<protein>
    <recommendedName>
        <fullName evidence="7">50S ribosomal protein L20</fullName>
    </recommendedName>
</protein>
<dbReference type="EMBL" id="MT261149">
    <property type="protein sequence ID" value="QKE31267.1"/>
    <property type="molecule type" value="Genomic_DNA"/>
</dbReference>
<evidence type="ECO:0000256" key="6">
    <source>
        <dbReference type="RuleBase" id="RU000561"/>
    </source>
</evidence>
<dbReference type="Pfam" id="PF00453">
    <property type="entry name" value="Ribosomal_L20"/>
    <property type="match status" value="1"/>
</dbReference>
<dbReference type="PANTHER" id="PTHR10986">
    <property type="entry name" value="39S RIBOSOMAL PROTEIN L20"/>
    <property type="match status" value="1"/>
</dbReference>
<dbReference type="GO" id="GO:0005840">
    <property type="term" value="C:ribosome"/>
    <property type="evidence" value="ECO:0007669"/>
    <property type="project" value="UniProtKB-KW"/>
</dbReference>